<dbReference type="PANTHER" id="PTHR33678">
    <property type="entry name" value="BLL1576 PROTEIN"/>
    <property type="match status" value="1"/>
</dbReference>
<dbReference type="Pfam" id="PF03050">
    <property type="entry name" value="DDE_Tnp_IS66"/>
    <property type="match status" value="1"/>
</dbReference>
<accession>A0A2T2WMC7</accession>
<name>A0A2T2WMC7_9FIRM</name>
<dbReference type="InterPro" id="IPR052344">
    <property type="entry name" value="Transposase-related"/>
</dbReference>
<dbReference type="InterPro" id="IPR004291">
    <property type="entry name" value="Transposase_IS66_central"/>
</dbReference>
<comment type="caution">
    <text evidence="2">The sequence shown here is derived from an EMBL/GenBank/DDBJ whole genome shotgun (WGS) entry which is preliminary data.</text>
</comment>
<feature type="domain" description="Transposase IS66 central" evidence="1">
    <location>
        <begin position="14"/>
        <end position="99"/>
    </location>
</feature>
<dbReference type="AlphaFoldDB" id="A0A2T2WMC7"/>
<evidence type="ECO:0000259" key="1">
    <source>
        <dbReference type="Pfam" id="PF03050"/>
    </source>
</evidence>
<organism evidence="2 3">
    <name type="scientific">Sulfobacillus acidophilus</name>
    <dbReference type="NCBI Taxonomy" id="53633"/>
    <lineage>
        <taxon>Bacteria</taxon>
        <taxon>Bacillati</taxon>
        <taxon>Bacillota</taxon>
        <taxon>Clostridia</taxon>
        <taxon>Eubacteriales</taxon>
        <taxon>Clostridiales Family XVII. Incertae Sedis</taxon>
        <taxon>Sulfobacillus</taxon>
    </lineage>
</organism>
<evidence type="ECO:0000313" key="2">
    <source>
        <dbReference type="EMBL" id="PSR23388.1"/>
    </source>
</evidence>
<proteinExistence type="predicted"/>
<evidence type="ECO:0000313" key="3">
    <source>
        <dbReference type="Proteomes" id="UP000241848"/>
    </source>
</evidence>
<dbReference type="Proteomes" id="UP000241848">
    <property type="component" value="Unassembled WGS sequence"/>
</dbReference>
<gene>
    <name evidence="2" type="ORF">C7B45_03495</name>
</gene>
<dbReference type="EMBL" id="PXYV01000006">
    <property type="protein sequence ID" value="PSR23388.1"/>
    <property type="molecule type" value="Genomic_DNA"/>
</dbReference>
<protein>
    <recommendedName>
        <fullName evidence="1">Transposase IS66 central domain-containing protein</fullName>
    </recommendedName>
</protein>
<reference evidence="2 3" key="1">
    <citation type="journal article" date="2014" name="BMC Genomics">
        <title>Comparison of environmental and isolate Sulfobacillus genomes reveals diverse carbon, sulfur, nitrogen, and hydrogen metabolisms.</title>
        <authorList>
            <person name="Justice N.B."/>
            <person name="Norman A."/>
            <person name="Brown C.T."/>
            <person name="Singh A."/>
            <person name="Thomas B.C."/>
            <person name="Banfield J.F."/>
        </authorList>
    </citation>
    <scope>NUCLEOTIDE SEQUENCE [LARGE SCALE GENOMIC DNA]</scope>
    <source>
        <strain evidence="2">AMDSBA3</strain>
    </source>
</reference>
<sequence>MRDPLAGGRPAGHPHLWCWAHARRHFVEALHTLPAVARDGPSAIRDGLEFCHTIFRIERELRDLTPAARQAARQTRSRPVLARFARWLRTQKRVTLPQSP</sequence>